<accession>A0A370FDP0</accession>
<evidence type="ECO:0000313" key="4">
    <source>
        <dbReference type="Proteomes" id="UP000255265"/>
    </source>
</evidence>
<keyword evidence="2" id="KW-0732">Signal</keyword>
<dbReference type="InterPro" id="IPR005064">
    <property type="entry name" value="BUG"/>
</dbReference>
<feature type="chain" id="PRO_5017010990" evidence="2">
    <location>
        <begin position="32"/>
        <end position="328"/>
    </location>
</feature>
<protein>
    <submittedName>
        <fullName evidence="3">Tripartite-type tricarboxylate transporter receptor subunit TctC</fullName>
    </submittedName>
</protein>
<dbReference type="Proteomes" id="UP000255265">
    <property type="component" value="Unassembled WGS sequence"/>
</dbReference>
<dbReference type="InterPro" id="IPR042100">
    <property type="entry name" value="Bug_dom1"/>
</dbReference>
<dbReference type="Gene3D" id="3.40.190.150">
    <property type="entry name" value="Bordetella uptake gene, domain 1"/>
    <property type="match status" value="1"/>
</dbReference>
<dbReference type="Gene3D" id="3.40.190.10">
    <property type="entry name" value="Periplasmic binding protein-like II"/>
    <property type="match status" value="1"/>
</dbReference>
<comment type="similarity">
    <text evidence="1">Belongs to the UPF0065 (bug) family.</text>
</comment>
<dbReference type="PANTHER" id="PTHR42928:SF5">
    <property type="entry name" value="BLR1237 PROTEIN"/>
    <property type="match status" value="1"/>
</dbReference>
<evidence type="ECO:0000256" key="1">
    <source>
        <dbReference type="ARBA" id="ARBA00006987"/>
    </source>
</evidence>
<sequence>MTTVIASPRRRRLVAGLAALSAVPMAFTARANAPYPSRPIQLVLPFPPGGSFDPVIRALAEAASRELGQPVVLMHHPGAGGVTGTANVALMNEADGYTIAVIHNSVIRAPLVQRVNWDPLKDFSYLGNLFGLTTGVCVAADAPWKRFDDLMADAKARPGKISWGNVGAISINRITAERLARSAGTSFNMVPYKGGGEAFQALIGRHLDVYSDPGFGAQVQGGRVRLLATFTAQRLPNHPDVPTLRELGYDFVIESPVGLVAPKRLPAPMVQRLHEAFRAASASPAYLRQLDLYDMVPQPSSPEAHAAFAREQFARDQKMLAEIGFKPE</sequence>
<evidence type="ECO:0000313" key="3">
    <source>
        <dbReference type="EMBL" id="RDI24161.1"/>
    </source>
</evidence>
<keyword evidence="3" id="KW-0675">Receptor</keyword>
<dbReference type="AlphaFoldDB" id="A0A370FDP0"/>
<keyword evidence="4" id="KW-1185">Reference proteome</keyword>
<reference evidence="3 4" key="1">
    <citation type="submission" date="2018-07" db="EMBL/GenBank/DDBJ databases">
        <title>Genomic Encyclopedia of Type Strains, Phase IV (KMG-IV): sequencing the most valuable type-strain genomes for metagenomic binning, comparative biology and taxonomic classification.</title>
        <authorList>
            <person name="Goeker M."/>
        </authorList>
    </citation>
    <scope>NUCLEOTIDE SEQUENCE [LARGE SCALE GENOMIC DNA]</scope>
    <source>
        <strain evidence="3 4">DSM 21352</strain>
    </source>
</reference>
<name>A0A370FDP0_9BURK</name>
<organism evidence="3 4">
    <name type="scientific">Pseudacidovorax intermedius</name>
    <dbReference type="NCBI Taxonomy" id="433924"/>
    <lineage>
        <taxon>Bacteria</taxon>
        <taxon>Pseudomonadati</taxon>
        <taxon>Pseudomonadota</taxon>
        <taxon>Betaproteobacteria</taxon>
        <taxon>Burkholderiales</taxon>
        <taxon>Comamonadaceae</taxon>
        <taxon>Pseudacidovorax</taxon>
    </lineage>
</organism>
<dbReference type="PANTHER" id="PTHR42928">
    <property type="entry name" value="TRICARBOXYLATE-BINDING PROTEIN"/>
    <property type="match status" value="1"/>
</dbReference>
<dbReference type="SUPFAM" id="SSF53850">
    <property type="entry name" value="Periplasmic binding protein-like II"/>
    <property type="match status" value="1"/>
</dbReference>
<dbReference type="Pfam" id="PF03401">
    <property type="entry name" value="TctC"/>
    <property type="match status" value="1"/>
</dbReference>
<dbReference type="CDD" id="cd07012">
    <property type="entry name" value="PBP2_Bug_TTT"/>
    <property type="match status" value="1"/>
</dbReference>
<proteinExistence type="inferred from homology"/>
<dbReference type="EMBL" id="QQAV01000005">
    <property type="protein sequence ID" value="RDI24161.1"/>
    <property type="molecule type" value="Genomic_DNA"/>
</dbReference>
<dbReference type="RefSeq" id="WP_211322594.1">
    <property type="nucleotide sequence ID" value="NZ_QQAV01000005.1"/>
</dbReference>
<gene>
    <name evidence="3" type="ORF">DFR41_10576</name>
</gene>
<evidence type="ECO:0000256" key="2">
    <source>
        <dbReference type="SAM" id="SignalP"/>
    </source>
</evidence>
<dbReference type="PIRSF" id="PIRSF017082">
    <property type="entry name" value="YflP"/>
    <property type="match status" value="1"/>
</dbReference>
<feature type="signal peptide" evidence="2">
    <location>
        <begin position="1"/>
        <end position="31"/>
    </location>
</feature>
<comment type="caution">
    <text evidence="3">The sequence shown here is derived from an EMBL/GenBank/DDBJ whole genome shotgun (WGS) entry which is preliminary data.</text>
</comment>